<evidence type="ECO:0000256" key="8">
    <source>
        <dbReference type="ARBA" id="ARBA00041375"/>
    </source>
</evidence>
<sequence length="479" mass="57157">MNNKEDNRDLYRHTAMIATYANNLAMDGNYLDAINLYTEAIGLIPDQWFGLYLNRALCFLKLDLFHLALLDSSEAIKLSNQSNSKCYFIRSRIFQHLNKYDYAEKDLNLAHKLEPDCEEIQNEIERLEKMSNNIENGLFRNKLKSYELSGRTFFKIKRNFSLVKPSNLPTNIWNYKGVRIENIQPDISIRIVQEYFSLFGSIKTIQRLYSRNQDDPNVLIYFFNPVTPMFTIAYFQNKIIEQICSKNPNEMIDTYRPLVLYFTATDDQNELKFSRPKYPNQNNQECYYWRTTSCRRGQQCPRLHLEANKNIDKQIWMQEVSVEKTKLDRKYPRYVRGNPQLRIFLPDFWMILKKPDTPLPPNKILFRVPVQMTNFDIKNYLEKIYKIPVVYVHSKVVCGQIRKAKSKLDYLVKDDDYREAVVDLPKHVEFKYPQIYDETKSSLEEGITKVDKQMTFLKNRERRKQYQNNRHNVPDWFGL</sequence>
<evidence type="ECO:0000256" key="3">
    <source>
        <dbReference type="ARBA" id="ARBA00022980"/>
    </source>
</evidence>
<dbReference type="SMART" id="SM00028">
    <property type="entry name" value="TPR"/>
    <property type="match status" value="3"/>
</dbReference>
<dbReference type="GO" id="GO:0032543">
    <property type="term" value="P:mitochondrial translation"/>
    <property type="evidence" value="ECO:0007669"/>
    <property type="project" value="TreeGrafter"/>
</dbReference>
<name>A0A132A408_SARSC</name>
<protein>
    <recommendedName>
        <fullName evidence="7">Large ribosomal subunit protein uL23m</fullName>
    </recommendedName>
    <alternativeName>
        <fullName evidence="8">39S ribosomal protein L23, mitochondrial</fullName>
    </alternativeName>
</protein>
<dbReference type="AlphaFoldDB" id="A0A132A408"/>
<gene>
    <name evidence="10" type="ORF">QR98_0041300</name>
</gene>
<evidence type="ECO:0000256" key="6">
    <source>
        <dbReference type="ARBA" id="ARBA00038782"/>
    </source>
</evidence>
<comment type="caution">
    <text evidence="10">The sequence shown here is derived from an EMBL/GenBank/DDBJ whole genome shotgun (WGS) entry which is preliminary data.</text>
</comment>
<dbReference type="InterPro" id="IPR012677">
    <property type="entry name" value="Nucleotide-bd_a/b_plait_sf"/>
</dbReference>
<dbReference type="Proteomes" id="UP000616769">
    <property type="component" value="Unassembled WGS sequence"/>
</dbReference>
<evidence type="ECO:0000259" key="9">
    <source>
        <dbReference type="PROSITE" id="PS50103"/>
    </source>
</evidence>
<reference evidence="10 11" key="1">
    <citation type="journal article" date="2015" name="Parasit. Vectors">
        <title>Draft genome of the scabies mite.</title>
        <authorList>
            <person name="Rider S.D.Jr."/>
            <person name="Morgan M.S."/>
            <person name="Arlian L.G."/>
        </authorList>
    </citation>
    <scope>NUCLEOTIDE SEQUENCE [LARGE SCALE GENOMIC DNA]</scope>
    <source>
        <strain evidence="10">Arlian Lab</strain>
    </source>
</reference>
<dbReference type="InterPro" id="IPR013025">
    <property type="entry name" value="Ribosomal_uL23-like"/>
</dbReference>
<feature type="domain" description="C3H1-type" evidence="9">
    <location>
        <begin position="280"/>
        <end position="307"/>
    </location>
</feature>
<dbReference type="InterPro" id="IPR019734">
    <property type="entry name" value="TPR_rpt"/>
</dbReference>
<dbReference type="GO" id="GO:0005762">
    <property type="term" value="C:mitochondrial large ribosomal subunit"/>
    <property type="evidence" value="ECO:0007669"/>
    <property type="project" value="TreeGrafter"/>
</dbReference>
<dbReference type="GO" id="GO:0003735">
    <property type="term" value="F:structural constituent of ribosome"/>
    <property type="evidence" value="ECO:0007669"/>
    <property type="project" value="InterPro"/>
</dbReference>
<comment type="subcellular location">
    <subcellularLocation>
        <location evidence="1">Mitochondrion</location>
    </subcellularLocation>
</comment>
<keyword evidence="4" id="KW-0496">Mitochondrion</keyword>
<proteinExistence type="inferred from homology"/>
<dbReference type="InterPro" id="IPR000571">
    <property type="entry name" value="Znf_CCCH"/>
</dbReference>
<evidence type="ECO:0000256" key="4">
    <source>
        <dbReference type="ARBA" id="ARBA00023128"/>
    </source>
</evidence>
<evidence type="ECO:0000256" key="2">
    <source>
        <dbReference type="ARBA" id="ARBA00006700"/>
    </source>
</evidence>
<dbReference type="Pfam" id="PF00276">
    <property type="entry name" value="Ribosomal_L23"/>
    <property type="match status" value="1"/>
</dbReference>
<dbReference type="SUPFAM" id="SSF48452">
    <property type="entry name" value="TPR-like"/>
    <property type="match status" value="1"/>
</dbReference>
<comment type="similarity">
    <text evidence="2">Belongs to the universal ribosomal protein uL23 family.</text>
</comment>
<dbReference type="GO" id="GO:0046872">
    <property type="term" value="F:metal ion binding"/>
    <property type="evidence" value="ECO:0007669"/>
    <property type="project" value="InterPro"/>
</dbReference>
<comment type="subunit">
    <text evidence="6">Component of the mitochondrial ribosome large subunit (39S) which comprises a 16S rRNA and about 50 distinct proteins.</text>
</comment>
<evidence type="ECO:0000256" key="7">
    <source>
        <dbReference type="ARBA" id="ARBA00039977"/>
    </source>
</evidence>
<dbReference type="InterPro" id="IPR012678">
    <property type="entry name" value="Ribosomal_uL23/eL15/eS24_sf"/>
</dbReference>
<dbReference type="PROSITE" id="PS50103">
    <property type="entry name" value="ZF_C3H1"/>
    <property type="match status" value="1"/>
</dbReference>
<keyword evidence="3 10" id="KW-0689">Ribosomal protein</keyword>
<dbReference type="SUPFAM" id="SSF54189">
    <property type="entry name" value="Ribosomal proteins S24e, L23 and L15e"/>
    <property type="match status" value="1"/>
</dbReference>
<dbReference type="InterPro" id="IPR011990">
    <property type="entry name" value="TPR-like_helical_dom_sf"/>
</dbReference>
<dbReference type="OrthoDB" id="2017782at2759"/>
<organism evidence="10 11">
    <name type="scientific">Sarcoptes scabiei</name>
    <name type="common">Itch mite</name>
    <name type="synonym">Acarus scabiei</name>
    <dbReference type="NCBI Taxonomy" id="52283"/>
    <lineage>
        <taxon>Eukaryota</taxon>
        <taxon>Metazoa</taxon>
        <taxon>Ecdysozoa</taxon>
        <taxon>Arthropoda</taxon>
        <taxon>Chelicerata</taxon>
        <taxon>Arachnida</taxon>
        <taxon>Acari</taxon>
        <taxon>Acariformes</taxon>
        <taxon>Sarcoptiformes</taxon>
        <taxon>Astigmata</taxon>
        <taxon>Psoroptidia</taxon>
        <taxon>Sarcoptoidea</taxon>
        <taxon>Sarcoptidae</taxon>
        <taxon>Sarcoptinae</taxon>
        <taxon>Sarcoptes</taxon>
    </lineage>
</organism>
<evidence type="ECO:0000256" key="1">
    <source>
        <dbReference type="ARBA" id="ARBA00004173"/>
    </source>
</evidence>
<dbReference type="Gene3D" id="3.30.70.330">
    <property type="match status" value="1"/>
</dbReference>
<dbReference type="Gene3D" id="1.25.40.10">
    <property type="entry name" value="Tetratricopeptide repeat domain"/>
    <property type="match status" value="1"/>
</dbReference>
<dbReference type="PANTHER" id="PTHR12059">
    <property type="entry name" value="RIBOSOMAL PROTEIN L23-RELATED"/>
    <property type="match status" value="1"/>
</dbReference>
<dbReference type="EMBL" id="JXLN01010412">
    <property type="protein sequence ID" value="KPM05664.1"/>
    <property type="molecule type" value="Genomic_DNA"/>
</dbReference>
<dbReference type="VEuPathDB" id="VectorBase:SSCA008814"/>
<evidence type="ECO:0000313" key="10">
    <source>
        <dbReference type="EMBL" id="KPM05664.1"/>
    </source>
</evidence>
<keyword evidence="5" id="KW-0687">Ribonucleoprotein</keyword>
<evidence type="ECO:0000256" key="5">
    <source>
        <dbReference type="ARBA" id="ARBA00023274"/>
    </source>
</evidence>
<evidence type="ECO:0000313" key="11">
    <source>
        <dbReference type="Proteomes" id="UP000616769"/>
    </source>
</evidence>
<dbReference type="FunFam" id="3.30.70.330:FF:000284">
    <property type="entry name" value="39S ribosomal protein L23, mitochondrial"/>
    <property type="match status" value="1"/>
</dbReference>
<dbReference type="PANTHER" id="PTHR12059:SF5">
    <property type="entry name" value="LARGE RIBOSOMAL SUBUNIT PROTEIN UL23M"/>
    <property type="match status" value="1"/>
</dbReference>
<accession>A0A132A408</accession>